<dbReference type="Pfam" id="PF12299">
    <property type="entry name" value="DUF3627"/>
    <property type="match status" value="1"/>
</dbReference>
<organism evidence="3 4">
    <name type="scientific">Mythimna unipuncta nucleopolyhedrovirus</name>
    <dbReference type="NCBI Taxonomy" id="447897"/>
    <lineage>
        <taxon>Viruses</taxon>
        <taxon>Viruses incertae sedis</taxon>
        <taxon>Naldaviricetes</taxon>
        <taxon>Lefavirales</taxon>
        <taxon>Baculoviridae</taxon>
        <taxon>Alphabaculovirus</taxon>
    </lineage>
</organism>
<dbReference type="Pfam" id="PF02498">
    <property type="entry name" value="Bro-N"/>
    <property type="match status" value="1"/>
</dbReference>
<keyword evidence="4" id="KW-1185">Reference proteome</keyword>
<feature type="domain" description="Bro-N" evidence="2">
    <location>
        <begin position="40"/>
        <end position="163"/>
    </location>
</feature>
<reference evidence="3 4" key="1">
    <citation type="submission" date="2018-03" db="EMBL/GenBank/DDBJ databases">
        <title>Complete genome sequence of a second alphabaculovirus from the true armyworm, Mythimna unipuncta.</title>
        <authorList>
            <person name="Harrison R.L."/>
            <person name="Mowery J.D."/>
            <person name="Bauchan G.R."/>
            <person name="Theilmann D.A."/>
            <person name="Erlandson M.A."/>
        </authorList>
    </citation>
    <scope>NUCLEOTIDE SEQUENCE [LARGE SCALE GENOMIC DNA]</scope>
    <source>
        <strain evidence="3 4">KY310</strain>
    </source>
</reference>
<sequence>MHVLKDMLKKTLDKIISRRNNDSYRETNTILPMSSSVSSMLKHQTVVFGDAIDFVLRYTIHDRICWFVGYDFARGIGFEDGLRALDEHVHDRYKRTLDKLIVSNADISPLSMCANDISKAAACVCIDMRGCLQLIERIDFDGKTEFAIWIMNNRTFGSGEERQNNESGVLHSILEQVQGLRRDNESNAKLNEQFKFKALERFEDFERRLDELKTRIISSERIEVLYDQLREHHYNRTHTDKVMPSTRRDESFIFNRNEDCIVRLPRDTSKHPNLAVYLKATESGNATDITFVTGQKKYYHDRKRKVEAAGELIYDGVHPNPALEICRINEELDSNNYKVNKRSKRHLIVDCPLEKTKCFINEHIDRCRL</sequence>
<name>A0A346TPS0_9ABAC</name>
<feature type="coiled-coil region" evidence="1">
    <location>
        <begin position="195"/>
        <end position="222"/>
    </location>
</feature>
<dbReference type="InterPro" id="IPR022549">
    <property type="entry name" value="DUF3627"/>
</dbReference>
<dbReference type="EMBL" id="MH124167">
    <property type="protein sequence ID" value="AXU41580.1"/>
    <property type="molecule type" value="Genomic_DNA"/>
</dbReference>
<keyword evidence="1" id="KW-0175">Coiled coil</keyword>
<protein>
    <submittedName>
        <fullName evidence="3">38.7K</fullName>
    </submittedName>
</protein>
<evidence type="ECO:0000313" key="3">
    <source>
        <dbReference type="EMBL" id="AXU41580.1"/>
    </source>
</evidence>
<dbReference type="KEGG" id="vg:80534087"/>
<dbReference type="GeneID" id="80534087"/>
<dbReference type="PROSITE" id="PS51750">
    <property type="entry name" value="BRO_N"/>
    <property type="match status" value="1"/>
</dbReference>
<evidence type="ECO:0000259" key="2">
    <source>
        <dbReference type="PROSITE" id="PS51750"/>
    </source>
</evidence>
<accession>A0A346TPS0</accession>
<dbReference type="InterPro" id="IPR003497">
    <property type="entry name" value="BRO_N_domain"/>
</dbReference>
<dbReference type="Proteomes" id="UP000501969">
    <property type="component" value="Segment"/>
</dbReference>
<evidence type="ECO:0000313" key="4">
    <source>
        <dbReference type="Proteomes" id="UP000501969"/>
    </source>
</evidence>
<proteinExistence type="predicted"/>
<dbReference type="RefSeq" id="YP_010796592.1">
    <property type="nucleotide sequence ID" value="NC_076031.1"/>
</dbReference>
<evidence type="ECO:0000256" key="1">
    <source>
        <dbReference type="SAM" id="Coils"/>
    </source>
</evidence>